<proteinExistence type="predicted"/>
<keyword evidence="2" id="KW-1185">Reference proteome</keyword>
<dbReference type="Proteomes" id="UP000633365">
    <property type="component" value="Unassembled WGS sequence"/>
</dbReference>
<organism evidence="1 2">
    <name type="scientific">Ruminococcus difficilis</name>
    <dbReference type="NCBI Taxonomy" id="2763069"/>
    <lineage>
        <taxon>Bacteria</taxon>
        <taxon>Bacillati</taxon>
        <taxon>Bacillota</taxon>
        <taxon>Clostridia</taxon>
        <taxon>Eubacteriales</taxon>
        <taxon>Oscillospiraceae</taxon>
        <taxon>Ruminococcus</taxon>
    </lineage>
</organism>
<evidence type="ECO:0000313" key="2">
    <source>
        <dbReference type="Proteomes" id="UP000633365"/>
    </source>
</evidence>
<evidence type="ECO:0000313" key="1">
    <source>
        <dbReference type="EMBL" id="MBK6087067.1"/>
    </source>
</evidence>
<dbReference type="InterPro" id="IPR040085">
    <property type="entry name" value="MJ0674-like"/>
</dbReference>
<sequence length="159" mass="18119">TSPKILTLLNGLVDVYLPDFKYSDNKLAEKFSHTPNYVETAISSIAEMLFQVGKPKFDDEGMIQKGVIVRHLILPAHTRQSIAALELLKRTFGDEILVSLMCQYVPWGEAKRHPKLGRKITQREYDKVKAALFQNNIDGFTQDLSAASTEYIPDWDFEE</sequence>
<dbReference type="EMBL" id="JAEQMG010000003">
    <property type="protein sequence ID" value="MBK6087067.1"/>
    <property type="molecule type" value="Genomic_DNA"/>
</dbReference>
<gene>
    <name evidence="1" type="ORF">JKK62_00040</name>
</gene>
<dbReference type="AlphaFoldDB" id="A0A934WQS6"/>
<reference evidence="1" key="1">
    <citation type="submission" date="2021-01" db="EMBL/GenBank/DDBJ databases">
        <title>Genome public.</title>
        <authorList>
            <person name="Liu C."/>
            <person name="Sun Q."/>
        </authorList>
    </citation>
    <scope>NUCLEOTIDE SEQUENCE</scope>
    <source>
        <strain evidence="1">M6</strain>
    </source>
</reference>
<dbReference type="PANTHER" id="PTHR43075">
    <property type="entry name" value="FORMATE LYASE ACTIVATING ENZYME, PUTATIVE (AFU_ORTHOLOGUE AFUA_2G15630)-RELATED"/>
    <property type="match status" value="1"/>
</dbReference>
<feature type="non-terminal residue" evidence="1">
    <location>
        <position position="1"/>
    </location>
</feature>
<dbReference type="PANTHER" id="PTHR43075:SF1">
    <property type="entry name" value="FORMATE LYASE ACTIVATING ENZYME, PUTATIVE (AFU_ORTHOLOGUE AFUA_2G15630)-RELATED"/>
    <property type="match status" value="1"/>
</dbReference>
<comment type="caution">
    <text evidence="1">The sequence shown here is derived from an EMBL/GenBank/DDBJ whole genome shotgun (WGS) entry which is preliminary data.</text>
</comment>
<accession>A0A934WQS6</accession>
<name>A0A934WQS6_9FIRM</name>
<protein>
    <submittedName>
        <fullName evidence="1">Radical SAM protein</fullName>
    </submittedName>
</protein>